<name>A0A6G1JVI3_9PLEO</name>
<feature type="region of interest" description="Disordered" evidence="1">
    <location>
        <begin position="16"/>
        <end position="66"/>
    </location>
</feature>
<feature type="compositionally biased region" description="Basic and acidic residues" evidence="1">
    <location>
        <begin position="419"/>
        <end position="433"/>
    </location>
</feature>
<evidence type="ECO:0000256" key="1">
    <source>
        <dbReference type="SAM" id="MobiDB-lite"/>
    </source>
</evidence>
<feature type="compositionally biased region" description="Low complexity" evidence="1">
    <location>
        <begin position="307"/>
        <end position="336"/>
    </location>
</feature>
<dbReference type="InterPro" id="IPR039602">
    <property type="entry name" value="Rxt2"/>
</dbReference>
<gene>
    <name evidence="3" type="ORF">K504DRAFT_485102</name>
</gene>
<dbReference type="Pfam" id="PF08595">
    <property type="entry name" value="RXT2_N"/>
    <property type="match status" value="1"/>
</dbReference>
<dbReference type="Proteomes" id="UP000799428">
    <property type="component" value="Unassembled WGS sequence"/>
</dbReference>
<reference evidence="3" key="1">
    <citation type="journal article" date="2020" name="Stud. Mycol.">
        <title>101 Dothideomycetes genomes: a test case for predicting lifestyles and emergence of pathogens.</title>
        <authorList>
            <person name="Haridas S."/>
            <person name="Albert R."/>
            <person name="Binder M."/>
            <person name="Bloem J."/>
            <person name="Labutti K."/>
            <person name="Salamov A."/>
            <person name="Andreopoulos B."/>
            <person name="Baker S."/>
            <person name="Barry K."/>
            <person name="Bills G."/>
            <person name="Bluhm B."/>
            <person name="Cannon C."/>
            <person name="Castanera R."/>
            <person name="Culley D."/>
            <person name="Daum C."/>
            <person name="Ezra D."/>
            <person name="Gonzalez J."/>
            <person name="Henrissat B."/>
            <person name="Kuo A."/>
            <person name="Liang C."/>
            <person name="Lipzen A."/>
            <person name="Lutzoni F."/>
            <person name="Magnuson J."/>
            <person name="Mondo S."/>
            <person name="Nolan M."/>
            <person name="Ohm R."/>
            <person name="Pangilinan J."/>
            <person name="Park H.-J."/>
            <person name="Ramirez L."/>
            <person name="Alfaro M."/>
            <person name="Sun H."/>
            <person name="Tritt A."/>
            <person name="Yoshinaga Y."/>
            <person name="Zwiers L.-H."/>
            <person name="Turgeon B."/>
            <person name="Goodwin S."/>
            <person name="Spatafora J."/>
            <person name="Crous P."/>
            <person name="Grigoriev I."/>
        </authorList>
    </citation>
    <scope>NUCLEOTIDE SEQUENCE</scope>
    <source>
        <strain evidence="3">CBS 279.74</strain>
    </source>
</reference>
<organism evidence="3 4">
    <name type="scientific">Pleomassaria siparia CBS 279.74</name>
    <dbReference type="NCBI Taxonomy" id="1314801"/>
    <lineage>
        <taxon>Eukaryota</taxon>
        <taxon>Fungi</taxon>
        <taxon>Dikarya</taxon>
        <taxon>Ascomycota</taxon>
        <taxon>Pezizomycotina</taxon>
        <taxon>Dothideomycetes</taxon>
        <taxon>Pleosporomycetidae</taxon>
        <taxon>Pleosporales</taxon>
        <taxon>Pleomassariaceae</taxon>
        <taxon>Pleomassaria</taxon>
    </lineage>
</organism>
<keyword evidence="4" id="KW-1185">Reference proteome</keyword>
<dbReference type="GO" id="GO:0033698">
    <property type="term" value="C:Rpd3L complex"/>
    <property type="evidence" value="ECO:0007669"/>
    <property type="project" value="TreeGrafter"/>
</dbReference>
<sequence length="458" mass="50649">MAGSQQQQIIDTIFNMKRRLLRPDDSSDSEDNEPPQGLRRQNLKRKAQYARGGRPETSLDPPPFKKRIEHAGYQRYILQRNPPRYDPDGDVVEPGDEYEDEDDLSTVEDNPYADIRLENLLAPLTSAADLPTHPSYSIAFTSKHLTNLTNQAGTVSRKEKVSLCRAKDLFSKFSGDLMYVPSGLRDNNSKEHHLESVANGSYPHAATNGAFHHGPPLEILAAAIPETQGTPDTQEVDMQDLERRNGVPPPHEDHGPASTSNGNGEPTTNGEINGASHDVTSVESHLNGGAPPSPPGDDISDTASQLTAHRMTTRARAQAASTPSPTPSPSSIINPIHPLFTFSTDSLPHRDFGLPAAEAEDTRMLLMAFVSKQEEISRAATDLYMGMLQGERMRQDVLKWSKAEAHAGEMSDGEDWYDRDEWGLEQDLAKGKDEDEEETTVTGKKSTRQRRKPDKEDR</sequence>
<proteinExistence type="predicted"/>
<feature type="compositionally biased region" description="Basic and acidic residues" evidence="1">
    <location>
        <begin position="242"/>
        <end position="255"/>
    </location>
</feature>
<feature type="domain" description="Transcriptional regulatory protein RXT2 N-terminal" evidence="2">
    <location>
        <begin position="42"/>
        <end position="176"/>
    </location>
</feature>
<dbReference type="PANTHER" id="PTHR28232">
    <property type="entry name" value="TRANSCRIPTIONAL REGULATORY PROTEIN RXT2"/>
    <property type="match status" value="1"/>
</dbReference>
<accession>A0A6G1JVI3</accession>
<dbReference type="AlphaFoldDB" id="A0A6G1JVI3"/>
<dbReference type="GO" id="GO:0005829">
    <property type="term" value="C:cytosol"/>
    <property type="evidence" value="ECO:0007669"/>
    <property type="project" value="TreeGrafter"/>
</dbReference>
<dbReference type="EMBL" id="MU005782">
    <property type="protein sequence ID" value="KAF2704510.1"/>
    <property type="molecule type" value="Genomic_DNA"/>
</dbReference>
<feature type="region of interest" description="Disordered" evidence="1">
    <location>
        <begin position="242"/>
        <end position="337"/>
    </location>
</feature>
<feature type="compositionally biased region" description="Polar residues" evidence="1">
    <location>
        <begin position="257"/>
        <end position="271"/>
    </location>
</feature>
<feature type="region of interest" description="Disordered" evidence="1">
    <location>
        <begin position="408"/>
        <end position="458"/>
    </location>
</feature>
<dbReference type="InterPro" id="IPR013904">
    <property type="entry name" value="RXT2_N"/>
</dbReference>
<dbReference type="OrthoDB" id="441210at2759"/>
<evidence type="ECO:0000259" key="2">
    <source>
        <dbReference type="Pfam" id="PF08595"/>
    </source>
</evidence>
<feature type="region of interest" description="Disordered" evidence="1">
    <location>
        <begin position="79"/>
        <end position="104"/>
    </location>
</feature>
<evidence type="ECO:0000313" key="4">
    <source>
        <dbReference type="Proteomes" id="UP000799428"/>
    </source>
</evidence>
<evidence type="ECO:0000313" key="3">
    <source>
        <dbReference type="EMBL" id="KAF2704510.1"/>
    </source>
</evidence>
<dbReference type="PANTHER" id="PTHR28232:SF1">
    <property type="entry name" value="TRANSCRIPTIONAL REGULATORY PROTEIN RXT2"/>
    <property type="match status" value="1"/>
</dbReference>
<protein>
    <recommendedName>
        <fullName evidence="2">Transcriptional regulatory protein RXT2 N-terminal domain-containing protein</fullName>
    </recommendedName>
</protein>
<feature type="compositionally biased region" description="Acidic residues" evidence="1">
    <location>
        <begin position="88"/>
        <end position="104"/>
    </location>
</feature>